<proteinExistence type="predicted"/>
<reference evidence="5" key="2">
    <citation type="submission" date="2020-09" db="EMBL/GenBank/DDBJ databases">
        <authorList>
            <person name="Sun Q."/>
            <person name="Zhou Y."/>
        </authorList>
    </citation>
    <scope>NUCLEOTIDE SEQUENCE</scope>
    <source>
        <strain evidence="5">CGMCC 1.15758</strain>
    </source>
</reference>
<dbReference type="Gene3D" id="1.25.40.10">
    <property type="entry name" value="Tetratricopeptide repeat domain"/>
    <property type="match status" value="1"/>
</dbReference>
<feature type="domain" description="Outer membrane lipoprotein BamD-like" evidence="4">
    <location>
        <begin position="119"/>
        <end position="241"/>
    </location>
</feature>
<keyword evidence="6" id="KW-1185">Reference proteome</keyword>
<feature type="repeat" description="TPR" evidence="2">
    <location>
        <begin position="157"/>
        <end position="190"/>
    </location>
</feature>
<dbReference type="InterPro" id="IPR019734">
    <property type="entry name" value="TPR_rpt"/>
</dbReference>
<dbReference type="SUPFAM" id="SSF48452">
    <property type="entry name" value="TPR-like"/>
    <property type="match status" value="1"/>
</dbReference>
<dbReference type="InterPro" id="IPR014162">
    <property type="entry name" value="CpoB_C"/>
</dbReference>
<reference evidence="5" key="1">
    <citation type="journal article" date="2014" name="Int. J. Syst. Evol. Microbiol.">
        <title>Complete genome sequence of Corynebacterium casei LMG S-19264T (=DSM 44701T), isolated from a smear-ripened cheese.</title>
        <authorList>
            <consortium name="US DOE Joint Genome Institute (JGI-PGF)"/>
            <person name="Walter F."/>
            <person name="Albersmeier A."/>
            <person name="Kalinowski J."/>
            <person name="Ruckert C."/>
        </authorList>
    </citation>
    <scope>NUCLEOTIDE SEQUENCE</scope>
    <source>
        <strain evidence="5">CGMCC 1.15758</strain>
    </source>
</reference>
<gene>
    <name evidence="5" type="ORF">GCM10010995_11280</name>
</gene>
<dbReference type="PROSITE" id="PS50005">
    <property type="entry name" value="TPR"/>
    <property type="match status" value="1"/>
</dbReference>
<dbReference type="InterPro" id="IPR039565">
    <property type="entry name" value="BamD-like"/>
</dbReference>
<evidence type="ECO:0000259" key="4">
    <source>
        <dbReference type="Pfam" id="PF13525"/>
    </source>
</evidence>
<name>A0A8J2Z3S2_9GAMM</name>
<keyword evidence="3" id="KW-0175">Coiled coil</keyword>
<dbReference type="Proteomes" id="UP000636949">
    <property type="component" value="Unassembled WGS sequence"/>
</dbReference>
<evidence type="ECO:0000256" key="2">
    <source>
        <dbReference type="PROSITE-ProRule" id="PRU00339"/>
    </source>
</evidence>
<evidence type="ECO:0000256" key="1">
    <source>
        <dbReference type="ARBA" id="ARBA00022729"/>
    </source>
</evidence>
<feature type="coiled-coil region" evidence="3">
    <location>
        <begin position="54"/>
        <end position="106"/>
    </location>
</feature>
<evidence type="ECO:0000313" key="5">
    <source>
        <dbReference type="EMBL" id="GGF95767.1"/>
    </source>
</evidence>
<dbReference type="Pfam" id="PF13525">
    <property type="entry name" value="YfiO"/>
    <property type="match status" value="1"/>
</dbReference>
<dbReference type="SMART" id="SM00028">
    <property type="entry name" value="TPR"/>
    <property type="match status" value="2"/>
</dbReference>
<evidence type="ECO:0000313" key="6">
    <source>
        <dbReference type="Proteomes" id="UP000636949"/>
    </source>
</evidence>
<dbReference type="InterPro" id="IPR011990">
    <property type="entry name" value="TPR-like_helical_dom_sf"/>
</dbReference>
<keyword evidence="1" id="KW-0732">Signal</keyword>
<organism evidence="5 6">
    <name type="scientific">Cysteiniphilum litorale</name>
    <dbReference type="NCBI Taxonomy" id="2056700"/>
    <lineage>
        <taxon>Bacteria</taxon>
        <taxon>Pseudomonadati</taxon>
        <taxon>Pseudomonadota</taxon>
        <taxon>Gammaproteobacteria</taxon>
        <taxon>Thiotrichales</taxon>
        <taxon>Fastidiosibacteraceae</taxon>
        <taxon>Cysteiniphilum</taxon>
    </lineage>
</organism>
<keyword evidence="2" id="KW-0802">TPR repeat</keyword>
<dbReference type="NCBIfam" id="TIGR02795">
    <property type="entry name" value="tol_pal_ybgF"/>
    <property type="match status" value="1"/>
</dbReference>
<dbReference type="AlphaFoldDB" id="A0A8J2Z3S2"/>
<evidence type="ECO:0000256" key="3">
    <source>
        <dbReference type="SAM" id="Coils"/>
    </source>
</evidence>
<protein>
    <recommendedName>
        <fullName evidence="4">Outer membrane lipoprotein BamD-like domain-containing protein</fullName>
    </recommendedName>
</protein>
<sequence length="241" mass="27192">MHMLLSFKKTKALGIGILAIILLPSINFASVESDVQALQLQTTKLNNQVQYLINQQANATNQNFSQTLDDLRGKIEVNSYKISQLNDVVSTKLAAFEKELESLRAEVNKPSPKELKLQQDNAAFDKANKALLAKNYKDAEGLFKQYLKDYYNGEHYSESLYLLGQIYLINGDINDAYTQFKTIVTRYPKSIKIADATYALALLELSKGNMKTAKTYLQRVVDKYPHADVTDKAKAQLTKLK</sequence>
<accession>A0A8J2Z3S2</accession>
<comment type="caution">
    <text evidence="5">The sequence shown here is derived from an EMBL/GenBank/DDBJ whole genome shotgun (WGS) entry which is preliminary data.</text>
</comment>
<dbReference type="EMBL" id="BMJS01000009">
    <property type="protein sequence ID" value="GGF95767.1"/>
    <property type="molecule type" value="Genomic_DNA"/>
</dbReference>